<protein>
    <recommendedName>
        <fullName evidence="3">RED-like N-terminal domain-containing protein</fullName>
    </recommendedName>
</protein>
<gene>
    <name evidence="4" type="ORF">NPIL_536351</name>
</gene>
<dbReference type="PANTHER" id="PTHR12765">
    <property type="entry name" value="RED PROTEIN IK FACTOR CYTOKINE IK"/>
    <property type="match status" value="1"/>
</dbReference>
<dbReference type="EMBL" id="BMAW01097061">
    <property type="protein sequence ID" value="GFS77612.1"/>
    <property type="molecule type" value="Genomic_DNA"/>
</dbReference>
<dbReference type="Pfam" id="PF07808">
    <property type="entry name" value="RED_N"/>
    <property type="match status" value="1"/>
</dbReference>
<sequence length="161" mass="18398">MRKVTRGIQYEGDGHIKIVLGFGKKEVAPLRIFEMSIDDGVQGEDAQVYDHESPSNDEDVHFSSEEEIEDHFVSTEALVELLSTEYDPITSAADYRVLSPNAKSGWYIAESRHQMIEKSKFLGGDTEHTHLVKNLDYSVLQKAQVKSIAKKKRRNSYRVYF</sequence>
<name>A0A8X6MTS5_NEPPI</name>
<proteinExistence type="predicted"/>
<reference evidence="4" key="1">
    <citation type="submission" date="2020-08" db="EMBL/GenBank/DDBJ databases">
        <title>Multicomponent nature underlies the extraordinary mechanical properties of spider dragline silk.</title>
        <authorList>
            <person name="Kono N."/>
            <person name="Nakamura H."/>
            <person name="Mori M."/>
            <person name="Yoshida Y."/>
            <person name="Ohtoshi R."/>
            <person name="Malay A.D."/>
            <person name="Moran D.A.P."/>
            <person name="Tomita M."/>
            <person name="Numata K."/>
            <person name="Arakawa K."/>
        </authorList>
    </citation>
    <scope>NUCLEOTIDE SEQUENCE</scope>
</reference>
<evidence type="ECO:0000313" key="5">
    <source>
        <dbReference type="Proteomes" id="UP000887013"/>
    </source>
</evidence>
<organism evidence="4 5">
    <name type="scientific">Nephila pilipes</name>
    <name type="common">Giant wood spider</name>
    <name type="synonym">Nephila maculata</name>
    <dbReference type="NCBI Taxonomy" id="299642"/>
    <lineage>
        <taxon>Eukaryota</taxon>
        <taxon>Metazoa</taxon>
        <taxon>Ecdysozoa</taxon>
        <taxon>Arthropoda</taxon>
        <taxon>Chelicerata</taxon>
        <taxon>Arachnida</taxon>
        <taxon>Araneae</taxon>
        <taxon>Araneomorphae</taxon>
        <taxon>Entelegynae</taxon>
        <taxon>Araneoidea</taxon>
        <taxon>Nephilidae</taxon>
        <taxon>Nephila</taxon>
    </lineage>
</organism>
<feature type="domain" description="RED-like N-terminal" evidence="3">
    <location>
        <begin position="86"/>
        <end position="152"/>
    </location>
</feature>
<dbReference type="InterPro" id="IPR012916">
    <property type="entry name" value="RED_N"/>
</dbReference>
<dbReference type="Proteomes" id="UP000887013">
    <property type="component" value="Unassembled WGS sequence"/>
</dbReference>
<evidence type="ECO:0000259" key="3">
    <source>
        <dbReference type="Pfam" id="PF07808"/>
    </source>
</evidence>
<dbReference type="AlphaFoldDB" id="A0A8X6MTS5"/>
<dbReference type="GO" id="GO:0005634">
    <property type="term" value="C:nucleus"/>
    <property type="evidence" value="ECO:0007669"/>
    <property type="project" value="UniProtKB-SubCell"/>
</dbReference>
<dbReference type="OrthoDB" id="3366823at2759"/>
<dbReference type="InterPro" id="IPR039896">
    <property type="entry name" value="Red-like"/>
</dbReference>
<evidence type="ECO:0000313" key="4">
    <source>
        <dbReference type="EMBL" id="GFS77612.1"/>
    </source>
</evidence>
<comment type="caution">
    <text evidence="4">The sequence shown here is derived from an EMBL/GenBank/DDBJ whole genome shotgun (WGS) entry which is preliminary data.</text>
</comment>
<accession>A0A8X6MTS5</accession>
<evidence type="ECO:0000256" key="2">
    <source>
        <dbReference type="ARBA" id="ARBA00023242"/>
    </source>
</evidence>
<evidence type="ECO:0000256" key="1">
    <source>
        <dbReference type="ARBA" id="ARBA00004123"/>
    </source>
</evidence>
<keyword evidence="5" id="KW-1185">Reference proteome</keyword>
<comment type="subcellular location">
    <subcellularLocation>
        <location evidence="1">Nucleus</location>
    </subcellularLocation>
</comment>
<keyword evidence="2" id="KW-0539">Nucleus</keyword>